<feature type="region of interest" description="Disordered" evidence="1">
    <location>
        <begin position="1"/>
        <end position="75"/>
    </location>
</feature>
<feature type="compositionally biased region" description="Acidic residues" evidence="1">
    <location>
        <begin position="476"/>
        <end position="492"/>
    </location>
</feature>
<organism evidence="2 3">
    <name type="scientific">Favolaschia claudopus</name>
    <dbReference type="NCBI Taxonomy" id="2862362"/>
    <lineage>
        <taxon>Eukaryota</taxon>
        <taxon>Fungi</taxon>
        <taxon>Dikarya</taxon>
        <taxon>Basidiomycota</taxon>
        <taxon>Agaricomycotina</taxon>
        <taxon>Agaricomycetes</taxon>
        <taxon>Agaricomycetidae</taxon>
        <taxon>Agaricales</taxon>
        <taxon>Marasmiineae</taxon>
        <taxon>Mycenaceae</taxon>
        <taxon>Favolaschia</taxon>
    </lineage>
</organism>
<proteinExistence type="predicted"/>
<comment type="caution">
    <text evidence="2">The sequence shown here is derived from an EMBL/GenBank/DDBJ whole genome shotgun (WGS) entry which is preliminary data.</text>
</comment>
<accession>A0AAW0BNI4</accession>
<evidence type="ECO:0000256" key="1">
    <source>
        <dbReference type="SAM" id="MobiDB-lite"/>
    </source>
</evidence>
<reference evidence="2 3" key="1">
    <citation type="journal article" date="2024" name="J Genomics">
        <title>Draft genome sequencing and assembly of Favolaschia claudopus CIRM-BRFM 2984 isolated from oak limbs.</title>
        <authorList>
            <person name="Navarro D."/>
            <person name="Drula E."/>
            <person name="Chaduli D."/>
            <person name="Cazenave R."/>
            <person name="Ahrendt S."/>
            <person name="Wang J."/>
            <person name="Lipzen A."/>
            <person name="Daum C."/>
            <person name="Barry K."/>
            <person name="Grigoriev I.V."/>
            <person name="Favel A."/>
            <person name="Rosso M.N."/>
            <person name="Martin F."/>
        </authorList>
    </citation>
    <scope>NUCLEOTIDE SEQUENCE [LARGE SCALE GENOMIC DNA]</scope>
    <source>
        <strain evidence="2 3">CIRM-BRFM 2984</strain>
    </source>
</reference>
<protein>
    <submittedName>
        <fullName evidence="2">Uncharacterized protein</fullName>
    </submittedName>
</protein>
<sequence>MSDEITNPSTSAHADGLPPSADNPLPGGDAVDGREEQTAPPPNSIVSKTGEIYVPPTRPAAVPRQKSKYVRRKKGEALKKPGKPGWIWGTKLEFFSSRKDEWLAAVEKNTTGDFYRKMAKLYTWKYGFDLKDEHDFECDVEDPPDWLADHVANEKLSAAETTRRQDCHEKIRERLGGWYRSQYTNLLKEDKETFTELFAPLGNVAGNAPRKPQVQHFYSTTQYEARIKPLVEERLKTLQRRAELAGEKPPHAVKVQNEVTKECWERESEQFQEDTLQALERHHQAAVKAWNDARADGPSRTAEQYSASLKTAAHYLQPFVDSIAERYGMCVSLLMAGPIGDRNGHIEMRSVHAGKTRGLAANDWPRHDPQGFSALESSMVDFAHHVFTDAECEARRTEAEAGPVRRRNLTTAQRTGLDPTSSPPTTAPNAGSNAPPTSSGGETVTPDRVEPPLPPPPASNPAEQGNAGLANGPPDNPEENQDSDPDDDDERDGDGGEGANAGGEDGVAGAERGEALAIARLWKRKDRGRWSEELGRAFCAFERVKEYGGMEWAVCVARYLDFEKKCGYSEGALITTESRPEIVKRWIGRARKWEIQQNLGVLGAEGIENSFIDNWWGWWTAIQPKERGAVLRPTGLDWSSLMKLHGRNGIMQVMATLLWWGETVSTMTPLDRMTWALAVEDVTWVLEQLGLQKGSAVGKE</sequence>
<feature type="compositionally biased region" description="Polar residues" evidence="1">
    <location>
        <begin position="1"/>
        <end position="12"/>
    </location>
</feature>
<feature type="compositionally biased region" description="Basic residues" evidence="1">
    <location>
        <begin position="65"/>
        <end position="74"/>
    </location>
</feature>
<feature type="compositionally biased region" description="Gly residues" evidence="1">
    <location>
        <begin position="496"/>
        <end position="506"/>
    </location>
</feature>
<gene>
    <name evidence="2" type="ORF">R3P38DRAFT_2526896</name>
</gene>
<dbReference type="AlphaFoldDB" id="A0AAW0BNI4"/>
<evidence type="ECO:0000313" key="3">
    <source>
        <dbReference type="Proteomes" id="UP001362999"/>
    </source>
</evidence>
<feature type="compositionally biased region" description="Polar residues" evidence="1">
    <location>
        <begin position="427"/>
        <end position="442"/>
    </location>
</feature>
<name>A0AAW0BNI4_9AGAR</name>
<dbReference type="Proteomes" id="UP001362999">
    <property type="component" value="Unassembled WGS sequence"/>
</dbReference>
<feature type="region of interest" description="Disordered" evidence="1">
    <location>
        <begin position="394"/>
        <end position="511"/>
    </location>
</feature>
<evidence type="ECO:0000313" key="2">
    <source>
        <dbReference type="EMBL" id="KAK7027663.1"/>
    </source>
</evidence>
<dbReference type="EMBL" id="JAWWNJ010000029">
    <property type="protein sequence ID" value="KAK7027663.1"/>
    <property type="molecule type" value="Genomic_DNA"/>
</dbReference>
<keyword evidence="3" id="KW-1185">Reference proteome</keyword>